<dbReference type="SFLD" id="SFLDG01386">
    <property type="entry name" value="main_SPASM_domain-containing"/>
    <property type="match status" value="1"/>
</dbReference>
<evidence type="ECO:0000256" key="4">
    <source>
        <dbReference type="ARBA" id="ARBA00023014"/>
    </source>
</evidence>
<dbReference type="Pfam" id="PF04055">
    <property type="entry name" value="Radical_SAM"/>
    <property type="match status" value="1"/>
</dbReference>
<proteinExistence type="predicted"/>
<sequence length="377" mass="41529">MLLKIHSRCNLACDYCYVYQHVDQSWRDRPRTMSRAVVELAATRIGEHARQHRIGRVTVILHGGEPLLAGRELVGHVARSIRAAVPASTVVDLRVQTNGVLLDETFLDVFDRYDIRVGVSLDGPEAANDRHRVFSGGQGSHRAVAQALERLNQHQYRHLYGGILCTINLENDPLDVYRSLLTFAPPRMDFLLPHGNWTTPPPGRRTDSADTPYADWLLPIFDEWYATRPQRTGIRLFESLIDLLLGGSSGSEVVGLSPSDLITVETDGAIEQGDALKTTEEGMAATGLHVRSSTFDEAIAQPAFRARQTGLAGLAATCRTCPLVQVCGGGLYAHRYRAANGFDNPSVYCPDLTALIMHIRGRLNAELAVLRSVRQTG</sequence>
<keyword evidence="2" id="KW-0479">Metal-binding</keyword>
<dbReference type="Gene3D" id="3.20.20.70">
    <property type="entry name" value="Aldolase class I"/>
    <property type="match status" value="1"/>
</dbReference>
<dbReference type="SFLD" id="SFLDG01072">
    <property type="entry name" value="dehydrogenase_like"/>
    <property type="match status" value="1"/>
</dbReference>
<reference evidence="7" key="1">
    <citation type="journal article" date="2019" name="Int. J. Syst. Evol. Microbiol.">
        <title>The Global Catalogue of Microorganisms (GCM) 10K type strain sequencing project: providing services to taxonomists for standard genome sequencing and annotation.</title>
        <authorList>
            <consortium name="The Broad Institute Genomics Platform"/>
            <consortium name="The Broad Institute Genome Sequencing Center for Infectious Disease"/>
            <person name="Wu L."/>
            <person name="Ma J."/>
        </authorList>
    </citation>
    <scope>NUCLEOTIDE SEQUENCE [LARGE SCALE GENOMIC DNA]</scope>
    <source>
        <strain evidence="7">ZS-35-S2</strain>
    </source>
</reference>
<name>A0ABW1K1A5_9ACTN</name>
<dbReference type="InterPro" id="IPR013785">
    <property type="entry name" value="Aldolase_TIM"/>
</dbReference>
<gene>
    <name evidence="6" type="ORF">ACFP2T_02110</name>
</gene>
<dbReference type="InterPro" id="IPR023867">
    <property type="entry name" value="Sulphatase_maturase_rSAM"/>
</dbReference>
<dbReference type="InterPro" id="IPR007197">
    <property type="entry name" value="rSAM"/>
</dbReference>
<evidence type="ECO:0000313" key="6">
    <source>
        <dbReference type="EMBL" id="MFC6014992.1"/>
    </source>
</evidence>
<evidence type="ECO:0000256" key="1">
    <source>
        <dbReference type="ARBA" id="ARBA00022691"/>
    </source>
</evidence>
<dbReference type="SFLD" id="SFLDG01067">
    <property type="entry name" value="SPASM/twitch_domain_containing"/>
    <property type="match status" value="1"/>
</dbReference>
<dbReference type="PANTHER" id="PTHR43273:SF8">
    <property type="entry name" value="RADICAL SAM DOMAIN PROTEIN"/>
    <property type="match status" value="1"/>
</dbReference>
<dbReference type="NCBIfam" id="TIGR04269">
    <property type="entry name" value="SAM_SPASM_FxsB"/>
    <property type="match status" value="1"/>
</dbReference>
<dbReference type="Proteomes" id="UP001596203">
    <property type="component" value="Unassembled WGS sequence"/>
</dbReference>
<evidence type="ECO:0000313" key="7">
    <source>
        <dbReference type="Proteomes" id="UP001596203"/>
    </source>
</evidence>
<dbReference type="InterPro" id="IPR058240">
    <property type="entry name" value="rSAM_sf"/>
</dbReference>
<dbReference type="SFLD" id="SFLDS00029">
    <property type="entry name" value="Radical_SAM"/>
    <property type="match status" value="1"/>
</dbReference>
<keyword evidence="1" id="KW-0949">S-adenosyl-L-methionine</keyword>
<dbReference type="CDD" id="cd01335">
    <property type="entry name" value="Radical_SAM"/>
    <property type="match status" value="1"/>
</dbReference>
<protein>
    <submittedName>
        <fullName evidence="6">FxsB family cyclophane-forming radical SAM/SPASM peptide maturase</fullName>
    </submittedName>
</protein>
<organism evidence="6 7">
    <name type="scientific">Plantactinospora solaniradicis</name>
    <dbReference type="NCBI Taxonomy" id="1723736"/>
    <lineage>
        <taxon>Bacteria</taxon>
        <taxon>Bacillati</taxon>
        <taxon>Actinomycetota</taxon>
        <taxon>Actinomycetes</taxon>
        <taxon>Micromonosporales</taxon>
        <taxon>Micromonosporaceae</taxon>
        <taxon>Plantactinospora</taxon>
    </lineage>
</organism>
<keyword evidence="4" id="KW-0411">Iron-sulfur</keyword>
<dbReference type="RefSeq" id="WP_377416642.1">
    <property type="nucleotide sequence ID" value="NZ_JBHSPR010000001.1"/>
</dbReference>
<feature type="domain" description="Radical SAM core" evidence="5">
    <location>
        <begin position="1"/>
        <end position="235"/>
    </location>
</feature>
<dbReference type="InterPro" id="IPR026335">
    <property type="entry name" value="rSAM_SPASM_FxsB"/>
</dbReference>
<dbReference type="EMBL" id="JBHSPR010000001">
    <property type="protein sequence ID" value="MFC6014992.1"/>
    <property type="molecule type" value="Genomic_DNA"/>
</dbReference>
<evidence type="ECO:0000259" key="5">
    <source>
        <dbReference type="PROSITE" id="PS51918"/>
    </source>
</evidence>
<dbReference type="PANTHER" id="PTHR43273">
    <property type="entry name" value="ANAEROBIC SULFATASE-MATURATING ENZYME HOMOLOG ASLB-RELATED"/>
    <property type="match status" value="1"/>
</dbReference>
<comment type="caution">
    <text evidence="6">The sequence shown here is derived from an EMBL/GenBank/DDBJ whole genome shotgun (WGS) entry which is preliminary data.</text>
</comment>
<keyword evidence="3" id="KW-0408">Iron</keyword>
<accession>A0ABW1K1A5</accession>
<dbReference type="SUPFAM" id="SSF102114">
    <property type="entry name" value="Radical SAM enzymes"/>
    <property type="match status" value="1"/>
</dbReference>
<evidence type="ECO:0000256" key="2">
    <source>
        <dbReference type="ARBA" id="ARBA00022723"/>
    </source>
</evidence>
<keyword evidence="7" id="KW-1185">Reference proteome</keyword>
<dbReference type="PROSITE" id="PS51918">
    <property type="entry name" value="RADICAL_SAM"/>
    <property type="match status" value="1"/>
</dbReference>
<evidence type="ECO:0000256" key="3">
    <source>
        <dbReference type="ARBA" id="ARBA00023004"/>
    </source>
</evidence>